<protein>
    <submittedName>
        <fullName evidence="6">Glycine/D-amino acid oxidase</fullName>
    </submittedName>
</protein>
<dbReference type="Gene3D" id="2.102.10.10">
    <property type="entry name" value="Rieske [2Fe-2S] iron-sulphur domain"/>
    <property type="match status" value="1"/>
</dbReference>
<proteinExistence type="predicted"/>
<evidence type="ECO:0000256" key="1">
    <source>
        <dbReference type="ARBA" id="ARBA00022714"/>
    </source>
</evidence>
<dbReference type="InterPro" id="IPR036922">
    <property type="entry name" value="Rieske_2Fe-2S_sf"/>
</dbReference>
<evidence type="ECO:0000313" key="6">
    <source>
        <dbReference type="EMBL" id="SDO25311.1"/>
    </source>
</evidence>
<dbReference type="GO" id="GO:0016705">
    <property type="term" value="F:oxidoreductase activity, acting on paired donors, with incorporation or reduction of molecular oxygen"/>
    <property type="evidence" value="ECO:0007669"/>
    <property type="project" value="UniProtKB-ARBA"/>
</dbReference>
<organism evidence="6 7">
    <name type="scientific">Nocardioides szechwanensis</name>
    <dbReference type="NCBI Taxonomy" id="1005944"/>
    <lineage>
        <taxon>Bacteria</taxon>
        <taxon>Bacillati</taxon>
        <taxon>Actinomycetota</taxon>
        <taxon>Actinomycetes</taxon>
        <taxon>Propionibacteriales</taxon>
        <taxon>Nocardioidaceae</taxon>
        <taxon>Nocardioides</taxon>
    </lineage>
</organism>
<dbReference type="Pfam" id="PF01266">
    <property type="entry name" value="DAO"/>
    <property type="match status" value="1"/>
</dbReference>
<dbReference type="Pfam" id="PF00355">
    <property type="entry name" value="Rieske"/>
    <property type="match status" value="1"/>
</dbReference>
<feature type="domain" description="Rieske" evidence="5">
    <location>
        <begin position="412"/>
        <end position="494"/>
    </location>
</feature>
<dbReference type="AlphaFoldDB" id="A0A1H0I2L6"/>
<name>A0A1H0I2L6_9ACTN</name>
<gene>
    <name evidence="6" type="ORF">SAMN05192576_3650</name>
</gene>
<evidence type="ECO:0000256" key="4">
    <source>
        <dbReference type="ARBA" id="ARBA00023014"/>
    </source>
</evidence>
<dbReference type="SUPFAM" id="SSF50022">
    <property type="entry name" value="ISP domain"/>
    <property type="match status" value="1"/>
</dbReference>
<dbReference type="InterPro" id="IPR036188">
    <property type="entry name" value="FAD/NAD-bd_sf"/>
</dbReference>
<sequence length="494" mass="53194">MALVSLWQDRHLRTLVEQQPVEGHADVVVVGAGITGLTTGLLLARAGKSVTVLEAEYVGHGTTGRSTAKVSLLQGTQLSQVAKRHSTDLVRDYVDANTEAQAWVARFCDDHGVDVQRRPAYTYAHSKHGRTSVQRELALAQQAGLGAVWLDELDLPYPTAGGVRLDDQLQLDPIELLEALAQQARDHGADIVEGARVVKVRSDDWVTVETEAGTVTADRLVVATNMPILDRGAFFARAHPARSYGMAFRTATQAVDGMYLSADAPSRSLRDAPASDGHLLLVGGAGHTTGRGAPESTRLDELRQWTHEHFPGATETHAWSAQDYVPIHALPYAGPLVPGHDEILVAGGYSKWGMTNGVAAALALSGQILGGHQEWARVMRTWSRHELRGVLDGLRINGEVGFEMTRSWVRPLRPASGTPEEGSGRVRFDHVGAPTAESTQGGRTTQVSGVCTHLGGIVRFNDAERSWDCPLHGSRFGSDGEVLEGPAVCGLRKR</sequence>
<dbReference type="GO" id="GO:0005737">
    <property type="term" value="C:cytoplasm"/>
    <property type="evidence" value="ECO:0007669"/>
    <property type="project" value="TreeGrafter"/>
</dbReference>
<dbReference type="InterPro" id="IPR017941">
    <property type="entry name" value="Rieske_2Fe-2S"/>
</dbReference>
<evidence type="ECO:0000256" key="3">
    <source>
        <dbReference type="ARBA" id="ARBA00023004"/>
    </source>
</evidence>
<keyword evidence="4" id="KW-0411">Iron-sulfur</keyword>
<dbReference type="Proteomes" id="UP000199004">
    <property type="component" value="Unassembled WGS sequence"/>
</dbReference>
<dbReference type="EMBL" id="FNIC01000007">
    <property type="protein sequence ID" value="SDO25311.1"/>
    <property type="molecule type" value="Genomic_DNA"/>
</dbReference>
<evidence type="ECO:0000259" key="5">
    <source>
        <dbReference type="PROSITE" id="PS51296"/>
    </source>
</evidence>
<dbReference type="RefSeq" id="WP_091026242.1">
    <property type="nucleotide sequence ID" value="NZ_BKAE01000009.1"/>
</dbReference>
<dbReference type="Gene3D" id="3.30.9.10">
    <property type="entry name" value="D-Amino Acid Oxidase, subunit A, domain 2"/>
    <property type="match status" value="1"/>
</dbReference>
<dbReference type="InterPro" id="IPR006076">
    <property type="entry name" value="FAD-dep_OxRdtase"/>
</dbReference>
<dbReference type="PANTHER" id="PTHR13847">
    <property type="entry name" value="SARCOSINE DEHYDROGENASE-RELATED"/>
    <property type="match status" value="1"/>
</dbReference>
<keyword evidence="7" id="KW-1185">Reference proteome</keyword>
<dbReference type="SUPFAM" id="SSF51905">
    <property type="entry name" value="FAD/NAD(P)-binding domain"/>
    <property type="match status" value="1"/>
</dbReference>
<dbReference type="Gene3D" id="3.50.50.60">
    <property type="entry name" value="FAD/NAD(P)-binding domain"/>
    <property type="match status" value="1"/>
</dbReference>
<keyword evidence="3" id="KW-0408">Iron</keyword>
<keyword evidence="1" id="KW-0001">2Fe-2S</keyword>
<dbReference type="GO" id="GO:0046872">
    <property type="term" value="F:metal ion binding"/>
    <property type="evidence" value="ECO:0007669"/>
    <property type="project" value="UniProtKB-KW"/>
</dbReference>
<dbReference type="PROSITE" id="PS51296">
    <property type="entry name" value="RIESKE"/>
    <property type="match status" value="1"/>
</dbReference>
<evidence type="ECO:0000313" key="7">
    <source>
        <dbReference type="Proteomes" id="UP000199004"/>
    </source>
</evidence>
<keyword evidence="2" id="KW-0479">Metal-binding</keyword>
<dbReference type="STRING" id="1005944.SAMN05192576_3650"/>
<dbReference type="OrthoDB" id="9767869at2"/>
<dbReference type="GO" id="GO:0051537">
    <property type="term" value="F:2 iron, 2 sulfur cluster binding"/>
    <property type="evidence" value="ECO:0007669"/>
    <property type="project" value="UniProtKB-KW"/>
</dbReference>
<reference evidence="6 7" key="1">
    <citation type="submission" date="2016-10" db="EMBL/GenBank/DDBJ databases">
        <authorList>
            <person name="de Groot N.N."/>
        </authorList>
    </citation>
    <scope>NUCLEOTIDE SEQUENCE [LARGE SCALE GENOMIC DNA]</scope>
    <source>
        <strain evidence="6 7">CGMCC 1.11147</strain>
    </source>
</reference>
<evidence type="ECO:0000256" key="2">
    <source>
        <dbReference type="ARBA" id="ARBA00022723"/>
    </source>
</evidence>
<dbReference type="PANTHER" id="PTHR13847:SF274">
    <property type="entry name" value="RIESKE 2FE-2S IRON-SULFUR PROTEIN YHFW-RELATED"/>
    <property type="match status" value="1"/>
</dbReference>
<dbReference type="GO" id="GO:0004497">
    <property type="term" value="F:monooxygenase activity"/>
    <property type="evidence" value="ECO:0007669"/>
    <property type="project" value="UniProtKB-ARBA"/>
</dbReference>
<dbReference type="PRINTS" id="PR00420">
    <property type="entry name" value="RNGMNOXGNASE"/>
</dbReference>
<accession>A0A1H0I2L6</accession>